<dbReference type="Proteomes" id="UP001589788">
    <property type="component" value="Unassembled WGS sequence"/>
</dbReference>
<dbReference type="InterPro" id="IPR050129">
    <property type="entry name" value="Zn_alcohol_dh"/>
</dbReference>
<name>A0ABV6C3H1_9ACTN</name>
<gene>
    <name evidence="4" type="ORF">ACFFRE_01345</name>
</gene>
<dbReference type="SUPFAM" id="SSF50129">
    <property type="entry name" value="GroES-like"/>
    <property type="match status" value="1"/>
</dbReference>
<dbReference type="Gene3D" id="3.90.180.10">
    <property type="entry name" value="Medium-chain alcohol dehydrogenases, catalytic domain"/>
    <property type="match status" value="1"/>
</dbReference>
<keyword evidence="5" id="KW-1185">Reference proteome</keyword>
<dbReference type="Pfam" id="PF00107">
    <property type="entry name" value="ADH_zinc_N"/>
    <property type="match status" value="1"/>
</dbReference>
<evidence type="ECO:0000256" key="1">
    <source>
        <dbReference type="ARBA" id="ARBA00023002"/>
    </source>
</evidence>
<dbReference type="InterPro" id="IPR011032">
    <property type="entry name" value="GroES-like_sf"/>
</dbReference>
<dbReference type="Pfam" id="PF08240">
    <property type="entry name" value="ADH_N"/>
    <property type="match status" value="1"/>
</dbReference>
<organism evidence="4 5">
    <name type="scientific">Aciditerrimonas ferrireducens</name>
    <dbReference type="NCBI Taxonomy" id="667306"/>
    <lineage>
        <taxon>Bacteria</taxon>
        <taxon>Bacillati</taxon>
        <taxon>Actinomycetota</taxon>
        <taxon>Acidimicrobiia</taxon>
        <taxon>Acidimicrobiales</taxon>
        <taxon>Acidimicrobiaceae</taxon>
        <taxon>Aciditerrimonas</taxon>
    </lineage>
</organism>
<evidence type="ECO:0000259" key="3">
    <source>
        <dbReference type="Pfam" id="PF08240"/>
    </source>
</evidence>
<reference evidence="4 5" key="1">
    <citation type="submission" date="2024-09" db="EMBL/GenBank/DDBJ databases">
        <authorList>
            <person name="Sun Q."/>
            <person name="Mori K."/>
        </authorList>
    </citation>
    <scope>NUCLEOTIDE SEQUENCE [LARGE SCALE GENOMIC DNA]</scope>
    <source>
        <strain evidence="4 5">JCM 15389</strain>
    </source>
</reference>
<dbReference type="Gene3D" id="3.40.50.720">
    <property type="entry name" value="NAD(P)-binding Rossmann-like Domain"/>
    <property type="match status" value="1"/>
</dbReference>
<evidence type="ECO:0000259" key="2">
    <source>
        <dbReference type="Pfam" id="PF00107"/>
    </source>
</evidence>
<sequence>MPAVVLDAPGRVELVEVPWAARGGLVVVEPEVVGICGTDLGVVAGEVPVATPRVLGHELVGRLVGGDLPEGWQLGERVLVDPADACGSCPVCRRGLGHLCPRGGLMGREVDGALAGRVPVSPTRLHRVPDELDQASAAILQVLGTCVHAQRNVALSVGRVAAVVGLGVAGLLQAQLLAARGAGAVVAVGRSPGKRDLAARLGAVAVEPGEAEGVVAELTGGVGAEVVVEAAGSSEALATAVRLAAPGGTVVRFGTAGDGSPVPLYELYRRELTVTNPRAAGPMDYDDAVSLVVQGAVRAEGLVTHWLDPAQAAAALSEGLGADPGRLKAVVRW</sequence>
<dbReference type="PANTHER" id="PTHR43401:SF2">
    <property type="entry name" value="L-THREONINE 3-DEHYDROGENASE"/>
    <property type="match status" value="1"/>
</dbReference>
<evidence type="ECO:0000313" key="4">
    <source>
        <dbReference type="EMBL" id="MFC0080802.1"/>
    </source>
</evidence>
<evidence type="ECO:0000313" key="5">
    <source>
        <dbReference type="Proteomes" id="UP001589788"/>
    </source>
</evidence>
<dbReference type="SUPFAM" id="SSF51735">
    <property type="entry name" value="NAD(P)-binding Rossmann-fold domains"/>
    <property type="match status" value="1"/>
</dbReference>
<feature type="domain" description="Alcohol dehydrogenase-like C-terminal" evidence="2">
    <location>
        <begin position="170"/>
        <end position="292"/>
    </location>
</feature>
<accession>A0ABV6C3H1</accession>
<dbReference type="RefSeq" id="WP_377787371.1">
    <property type="nucleotide sequence ID" value="NZ_JBHLYQ010000005.1"/>
</dbReference>
<protein>
    <submittedName>
        <fullName evidence="4">Zinc-binding dehydrogenase</fullName>
    </submittedName>
</protein>
<dbReference type="InterPro" id="IPR013149">
    <property type="entry name" value="ADH-like_C"/>
</dbReference>
<proteinExistence type="predicted"/>
<feature type="domain" description="Alcohol dehydrogenase-like N-terminal" evidence="3">
    <location>
        <begin position="24"/>
        <end position="130"/>
    </location>
</feature>
<dbReference type="EMBL" id="JBHLYQ010000005">
    <property type="protein sequence ID" value="MFC0080802.1"/>
    <property type="molecule type" value="Genomic_DNA"/>
</dbReference>
<dbReference type="InterPro" id="IPR036291">
    <property type="entry name" value="NAD(P)-bd_dom_sf"/>
</dbReference>
<keyword evidence="1" id="KW-0560">Oxidoreductase</keyword>
<dbReference type="InterPro" id="IPR013154">
    <property type="entry name" value="ADH-like_N"/>
</dbReference>
<comment type="caution">
    <text evidence="4">The sequence shown here is derived from an EMBL/GenBank/DDBJ whole genome shotgun (WGS) entry which is preliminary data.</text>
</comment>
<dbReference type="PANTHER" id="PTHR43401">
    <property type="entry name" value="L-THREONINE 3-DEHYDROGENASE"/>
    <property type="match status" value="1"/>
</dbReference>